<protein>
    <submittedName>
        <fullName evidence="1">Uncharacterized protein</fullName>
    </submittedName>
</protein>
<dbReference type="AlphaFoldDB" id="A0A094YUP4"/>
<sequence length="47" mass="5110">MGAAEHEGSCPIRKGRLVHGCMYGFCIRQPALQNPVASFLSRAYSAK</sequence>
<proteinExistence type="predicted"/>
<dbReference type="EMBL" id="JOKM01000021">
    <property type="protein sequence ID" value="KGB25152.1"/>
    <property type="molecule type" value="Genomic_DNA"/>
</dbReference>
<accession>A0A094YUP4</accession>
<organism evidence="1 2">
    <name type="scientific">Acetobacter tropicalis</name>
    <dbReference type="NCBI Taxonomy" id="104102"/>
    <lineage>
        <taxon>Bacteria</taxon>
        <taxon>Pseudomonadati</taxon>
        <taxon>Pseudomonadota</taxon>
        <taxon>Alphaproteobacteria</taxon>
        <taxon>Acetobacterales</taxon>
        <taxon>Acetobacteraceae</taxon>
        <taxon>Acetobacter</taxon>
    </lineage>
</organism>
<evidence type="ECO:0000313" key="2">
    <source>
        <dbReference type="Proteomes" id="UP000029448"/>
    </source>
</evidence>
<dbReference type="Proteomes" id="UP000029448">
    <property type="component" value="Unassembled WGS sequence"/>
</dbReference>
<gene>
    <name evidence="1" type="ORF">AtDm6_0833</name>
</gene>
<dbReference type="PATRIC" id="fig|104102.7.peg.824"/>
<comment type="caution">
    <text evidence="1">The sequence shown here is derived from an EMBL/GenBank/DDBJ whole genome shotgun (WGS) entry which is preliminary data.</text>
</comment>
<keyword evidence="2" id="KW-1185">Reference proteome</keyword>
<evidence type="ECO:0000313" key="1">
    <source>
        <dbReference type="EMBL" id="KGB25152.1"/>
    </source>
</evidence>
<name>A0A094YUP4_9PROT</name>
<dbReference type="STRING" id="104102.AtDm6_0833"/>
<reference evidence="1 2" key="1">
    <citation type="submission" date="2014-06" db="EMBL/GenBank/DDBJ databases">
        <title>Functional and comparative genomic analyses of the Drosophila gut microbiota identify candidate symbiosis factors.</title>
        <authorList>
            <person name="Newell P.D."/>
            <person name="Chaston J.M."/>
            <person name="Douglas A.E."/>
        </authorList>
    </citation>
    <scope>NUCLEOTIDE SEQUENCE [LARGE SCALE GENOMIC DNA]</scope>
    <source>
        <strain evidence="1 2">DmCS_006</strain>
    </source>
</reference>